<proteinExistence type="predicted"/>
<sequence>MRWPCASALASIGANPDSLHSYFIKRFPHLRNFHFPGLDLDHLFRNYPTLADVDSLLTRTQAARSELGGYGDDNPDLWQVSFMATLLDGTRELSYRAPEAWADRIRALQPSVPRRENLSATS</sequence>
<name>A0A6M5YXU2_9BACT</name>
<dbReference type="AlphaFoldDB" id="A0A6M5YXU2"/>
<dbReference type="KEGG" id="ftj:FTUN_6313"/>
<evidence type="ECO:0000313" key="1">
    <source>
        <dbReference type="EMBL" id="QJW98718.1"/>
    </source>
</evidence>
<dbReference type="EMBL" id="CP053452">
    <property type="protein sequence ID" value="QJW98718.1"/>
    <property type="molecule type" value="Genomic_DNA"/>
</dbReference>
<protein>
    <submittedName>
        <fullName evidence="1">Uncharacterized protein</fullName>
    </submittedName>
</protein>
<dbReference type="Proteomes" id="UP000503447">
    <property type="component" value="Chromosome"/>
</dbReference>
<reference evidence="2" key="1">
    <citation type="submission" date="2020-05" db="EMBL/GenBank/DDBJ databases">
        <title>Frigoriglobus tundricola gen. nov., sp. nov., a psychrotolerant cellulolytic planctomycete of the family Gemmataceae with two divergent copies of 16S rRNA gene.</title>
        <authorList>
            <person name="Kulichevskaya I.S."/>
            <person name="Ivanova A.A."/>
            <person name="Naumoff D.G."/>
            <person name="Beletsky A.V."/>
            <person name="Rijpstra W.I.C."/>
            <person name="Sinninghe Damste J.S."/>
            <person name="Mardanov A.V."/>
            <person name="Ravin N.V."/>
            <person name="Dedysh S.N."/>
        </authorList>
    </citation>
    <scope>NUCLEOTIDE SEQUENCE [LARGE SCALE GENOMIC DNA]</scope>
    <source>
        <strain evidence="2">PL17</strain>
    </source>
</reference>
<accession>A0A6M5YXU2</accession>
<gene>
    <name evidence="1" type="ORF">FTUN_6313</name>
</gene>
<keyword evidence="2" id="KW-1185">Reference proteome</keyword>
<evidence type="ECO:0000313" key="2">
    <source>
        <dbReference type="Proteomes" id="UP000503447"/>
    </source>
</evidence>
<organism evidence="1 2">
    <name type="scientific">Frigoriglobus tundricola</name>
    <dbReference type="NCBI Taxonomy" id="2774151"/>
    <lineage>
        <taxon>Bacteria</taxon>
        <taxon>Pseudomonadati</taxon>
        <taxon>Planctomycetota</taxon>
        <taxon>Planctomycetia</taxon>
        <taxon>Gemmatales</taxon>
        <taxon>Gemmataceae</taxon>
        <taxon>Frigoriglobus</taxon>
    </lineage>
</organism>